<keyword evidence="2" id="KW-1185">Reference proteome</keyword>
<gene>
    <name evidence="1" type="ORF">L1987_78067</name>
</gene>
<proteinExistence type="predicted"/>
<protein>
    <submittedName>
        <fullName evidence="1">Uncharacterized protein</fullName>
    </submittedName>
</protein>
<reference evidence="1 2" key="2">
    <citation type="journal article" date="2022" name="Mol. Ecol. Resour.">
        <title>The genomes of chicory, endive, great burdock and yacon provide insights into Asteraceae paleo-polyploidization history and plant inulin production.</title>
        <authorList>
            <person name="Fan W."/>
            <person name="Wang S."/>
            <person name="Wang H."/>
            <person name="Wang A."/>
            <person name="Jiang F."/>
            <person name="Liu H."/>
            <person name="Zhao H."/>
            <person name="Xu D."/>
            <person name="Zhang Y."/>
        </authorList>
    </citation>
    <scope>NUCLEOTIDE SEQUENCE [LARGE SCALE GENOMIC DNA]</scope>
    <source>
        <strain evidence="2">cv. Yunnan</strain>
        <tissue evidence="1">Leaves</tissue>
    </source>
</reference>
<dbReference type="Proteomes" id="UP001056120">
    <property type="component" value="Linkage Group LG26"/>
</dbReference>
<comment type="caution">
    <text evidence="1">The sequence shown here is derived from an EMBL/GenBank/DDBJ whole genome shotgun (WGS) entry which is preliminary data.</text>
</comment>
<name>A0ACB8ZCN8_9ASTR</name>
<evidence type="ECO:0000313" key="2">
    <source>
        <dbReference type="Proteomes" id="UP001056120"/>
    </source>
</evidence>
<evidence type="ECO:0000313" key="1">
    <source>
        <dbReference type="EMBL" id="KAI3695079.1"/>
    </source>
</evidence>
<reference evidence="2" key="1">
    <citation type="journal article" date="2022" name="Mol. Ecol. Resour.">
        <title>The genomes of chicory, endive, great burdock and yacon provide insights into Asteraceae palaeo-polyploidization history and plant inulin production.</title>
        <authorList>
            <person name="Fan W."/>
            <person name="Wang S."/>
            <person name="Wang H."/>
            <person name="Wang A."/>
            <person name="Jiang F."/>
            <person name="Liu H."/>
            <person name="Zhao H."/>
            <person name="Xu D."/>
            <person name="Zhang Y."/>
        </authorList>
    </citation>
    <scope>NUCLEOTIDE SEQUENCE [LARGE SCALE GENOMIC DNA]</scope>
    <source>
        <strain evidence="2">cv. Yunnan</strain>
    </source>
</reference>
<organism evidence="1 2">
    <name type="scientific">Smallanthus sonchifolius</name>
    <dbReference type="NCBI Taxonomy" id="185202"/>
    <lineage>
        <taxon>Eukaryota</taxon>
        <taxon>Viridiplantae</taxon>
        <taxon>Streptophyta</taxon>
        <taxon>Embryophyta</taxon>
        <taxon>Tracheophyta</taxon>
        <taxon>Spermatophyta</taxon>
        <taxon>Magnoliopsida</taxon>
        <taxon>eudicotyledons</taxon>
        <taxon>Gunneridae</taxon>
        <taxon>Pentapetalae</taxon>
        <taxon>asterids</taxon>
        <taxon>campanulids</taxon>
        <taxon>Asterales</taxon>
        <taxon>Asteraceae</taxon>
        <taxon>Asteroideae</taxon>
        <taxon>Heliantheae alliance</taxon>
        <taxon>Millerieae</taxon>
        <taxon>Smallanthus</taxon>
    </lineage>
</organism>
<dbReference type="EMBL" id="CM042043">
    <property type="protein sequence ID" value="KAI3695079.1"/>
    <property type="molecule type" value="Genomic_DNA"/>
</dbReference>
<accession>A0ACB8ZCN8</accession>
<sequence>MQDLGLKRIENALTSLVDSQEMRNKKVKPTYINNMRDEEFMPDNDDDSQEDNQEVDTSVEVSKKHRP</sequence>